<feature type="active site" description="Proton acceptor" evidence="5">
    <location>
        <position position="279"/>
    </location>
</feature>
<dbReference type="GO" id="GO:0006281">
    <property type="term" value="P:DNA repair"/>
    <property type="evidence" value="ECO:0007669"/>
    <property type="project" value="InterPro"/>
</dbReference>
<feature type="binding site" evidence="6">
    <location>
        <position position="279"/>
    </location>
    <ligand>
        <name>Mg(2+)</name>
        <dbReference type="ChEBI" id="CHEBI:18420"/>
        <label>1</label>
    </ligand>
</feature>
<feature type="binding site" evidence="6">
    <location>
        <position position="9"/>
    </location>
    <ligand>
        <name>Mg(2+)</name>
        <dbReference type="ChEBI" id="CHEBI:18420"/>
        <label>1</label>
    </ligand>
</feature>
<evidence type="ECO:0000313" key="9">
    <source>
        <dbReference type="EMBL" id="KFI68603.1"/>
    </source>
</evidence>
<keyword evidence="3 9" id="KW-0378">Hydrolase</keyword>
<feature type="site" description="Transition state stabilizer" evidence="7">
    <location>
        <position position="178"/>
    </location>
</feature>
<dbReference type="PROSITE" id="PS51435">
    <property type="entry name" value="AP_NUCLEASE_F1_4"/>
    <property type="match status" value="1"/>
</dbReference>
<dbReference type="GO" id="GO:0046872">
    <property type="term" value="F:metal ion binding"/>
    <property type="evidence" value="ECO:0007669"/>
    <property type="project" value="UniProtKB-KW"/>
</dbReference>
<keyword evidence="4 6" id="KW-0460">Magnesium</keyword>
<comment type="caution">
    <text evidence="9">The sequence shown here is derived from an EMBL/GenBank/DDBJ whole genome shotgun (WGS) entry which is preliminary data.</text>
</comment>
<dbReference type="Pfam" id="PF03372">
    <property type="entry name" value="Exo_endo_phos"/>
    <property type="match status" value="1"/>
</dbReference>
<keyword evidence="10" id="KW-1185">Reference proteome</keyword>
<evidence type="ECO:0000256" key="3">
    <source>
        <dbReference type="ARBA" id="ARBA00022801"/>
    </source>
</evidence>
<feature type="binding site" evidence="6">
    <location>
        <position position="278"/>
    </location>
    <ligand>
        <name>Mg(2+)</name>
        <dbReference type="ChEBI" id="CHEBI:18420"/>
        <label>1</label>
    </ligand>
</feature>
<evidence type="ECO:0000256" key="7">
    <source>
        <dbReference type="PIRSR" id="PIRSR604808-3"/>
    </source>
</evidence>
<feature type="active site" description="Proton donor/acceptor" evidence="5">
    <location>
        <position position="176"/>
    </location>
</feature>
<dbReference type="EMBL" id="JGZB01000003">
    <property type="protein sequence ID" value="KFI68603.1"/>
    <property type="molecule type" value="Genomic_DNA"/>
</dbReference>
<proteinExistence type="inferred from homology"/>
<dbReference type="EC" id="3.1.11.2" evidence="9"/>
<evidence type="ECO:0000313" key="10">
    <source>
        <dbReference type="Proteomes" id="UP000029052"/>
    </source>
</evidence>
<reference evidence="9 10" key="1">
    <citation type="submission" date="2014-03" db="EMBL/GenBank/DDBJ databases">
        <title>Genomics of Bifidobacteria.</title>
        <authorList>
            <person name="Ventura M."/>
            <person name="Milani C."/>
            <person name="Lugli G.A."/>
        </authorList>
    </citation>
    <scope>NUCLEOTIDE SEQUENCE [LARGE SCALE GENOMIC DNA]</scope>
    <source>
        <strain evidence="9 10">LMG 11591</strain>
    </source>
</reference>
<keyword evidence="6" id="KW-0464">Manganese</keyword>
<keyword evidence="2 6" id="KW-0479">Metal-binding</keyword>
<organism evidence="9 10">
    <name type="scientific">Bifidobacterium magnum</name>
    <dbReference type="NCBI Taxonomy" id="1692"/>
    <lineage>
        <taxon>Bacteria</taxon>
        <taxon>Bacillati</taxon>
        <taxon>Actinomycetota</taxon>
        <taxon>Actinomycetes</taxon>
        <taxon>Bifidobacteriales</taxon>
        <taxon>Bifidobacteriaceae</taxon>
        <taxon>Bifidobacterium</taxon>
    </lineage>
</organism>
<evidence type="ECO:0000256" key="5">
    <source>
        <dbReference type="PIRSR" id="PIRSR604808-1"/>
    </source>
</evidence>
<name>A0A087BC53_9BIFI</name>
<dbReference type="InterPro" id="IPR004808">
    <property type="entry name" value="AP_endonuc_1"/>
</dbReference>
<dbReference type="RefSeq" id="WP_026501835.1">
    <property type="nucleotide sequence ID" value="NZ_JGZB01000003.1"/>
</dbReference>
<comment type="cofactor">
    <cofactor evidence="6">
        <name>Mg(2+)</name>
        <dbReference type="ChEBI" id="CHEBI:18420"/>
    </cofactor>
    <cofactor evidence="6">
        <name>Mn(2+)</name>
        <dbReference type="ChEBI" id="CHEBI:29035"/>
    </cofactor>
    <text evidence="6">Probably binds two magnesium or manganese ions per subunit.</text>
</comment>
<gene>
    <name evidence="9" type="ORF">BMAGN_0472</name>
</gene>
<protein>
    <submittedName>
        <fullName evidence="9">Exodeoxyribonuclease III</fullName>
        <ecNumber evidence="9">3.1.11.2</ecNumber>
    </submittedName>
</protein>
<accession>A0A087BC53</accession>
<dbReference type="NCBIfam" id="TIGR00633">
    <property type="entry name" value="xth"/>
    <property type="match status" value="1"/>
</dbReference>
<dbReference type="PANTHER" id="PTHR43250">
    <property type="entry name" value="EXODEOXYRIBONUCLEASE III"/>
    <property type="match status" value="1"/>
</dbReference>
<feature type="site" description="Interaction with DNA substrate" evidence="7">
    <location>
        <position position="279"/>
    </location>
</feature>
<dbReference type="STRING" id="1692.BMAGN_0472"/>
<feature type="site" description="Important for catalytic activity" evidence="7">
    <location>
        <position position="249"/>
    </location>
</feature>
<feature type="active site" evidence="5">
    <location>
        <position position="131"/>
    </location>
</feature>
<dbReference type="AlphaFoldDB" id="A0A087BC53"/>
<dbReference type="InterPro" id="IPR037493">
    <property type="entry name" value="ExoIII-like"/>
</dbReference>
<feature type="binding site" evidence="6">
    <location>
        <position position="176"/>
    </location>
    <ligand>
        <name>Mg(2+)</name>
        <dbReference type="ChEBI" id="CHEBI:18420"/>
        <label>1</label>
    </ligand>
</feature>
<dbReference type="eggNOG" id="COG0708">
    <property type="taxonomic scope" value="Bacteria"/>
</dbReference>
<dbReference type="Gene3D" id="3.60.10.10">
    <property type="entry name" value="Endonuclease/exonuclease/phosphatase"/>
    <property type="match status" value="1"/>
</dbReference>
<dbReference type="PANTHER" id="PTHR43250:SF2">
    <property type="entry name" value="EXODEOXYRIBONUCLEASE III"/>
    <property type="match status" value="1"/>
</dbReference>
<dbReference type="InterPro" id="IPR036691">
    <property type="entry name" value="Endo/exonu/phosph_ase_sf"/>
</dbReference>
<dbReference type="Proteomes" id="UP000029052">
    <property type="component" value="Unassembled WGS sequence"/>
</dbReference>
<dbReference type="GO" id="GO:0008311">
    <property type="term" value="F:double-stranded DNA 3'-5' DNA exonuclease activity"/>
    <property type="evidence" value="ECO:0007669"/>
    <property type="project" value="UniProtKB-EC"/>
</dbReference>
<feature type="binding site" evidence="6">
    <location>
        <position position="178"/>
    </location>
    <ligand>
        <name>Mg(2+)</name>
        <dbReference type="ChEBI" id="CHEBI:18420"/>
        <label>1</label>
    </ligand>
</feature>
<evidence type="ECO:0000256" key="4">
    <source>
        <dbReference type="ARBA" id="ARBA00022842"/>
    </source>
</evidence>
<dbReference type="SUPFAM" id="SSF56219">
    <property type="entry name" value="DNase I-like"/>
    <property type="match status" value="1"/>
</dbReference>
<evidence type="ECO:0000256" key="2">
    <source>
        <dbReference type="ARBA" id="ARBA00022723"/>
    </source>
</evidence>
<dbReference type="InterPro" id="IPR005135">
    <property type="entry name" value="Endo/exonuclease/phosphatase"/>
</dbReference>
<comment type="similarity">
    <text evidence="1">Belongs to the DNA repair enzymes AP/ExoA family.</text>
</comment>
<feature type="binding site" evidence="6">
    <location>
        <position position="37"/>
    </location>
    <ligand>
        <name>Mg(2+)</name>
        <dbReference type="ChEBI" id="CHEBI:18420"/>
        <label>1</label>
    </ligand>
</feature>
<sequence length="288" mass="32685">MTMSIATVNLNGIRASQRKGFEQWLDEYTPDIVALQETRAPQDVLDDLFATYANDYASEGKIASADDLARMDEVCRIKGRAGVGLLTDYQVTDKRYGLATLPSDDDVDTGRWIEMDVVTPDNHNLTVCCVYNHAGDVKSPEKMAQKYRFLDAMMVRFDQLSKIAAEGGNQAVVMGDFNIAHTTLDLKDWKRNETHNGFLPEERAYIDRIINEYHFVDVTRRLAGDVQGPYTWWSQRGRAFDNNAGWRIDYQFATTELAATAQTFSVDKSGTYNTRWSDHAPLTITYDF</sequence>
<evidence type="ECO:0000256" key="1">
    <source>
        <dbReference type="ARBA" id="ARBA00007092"/>
    </source>
</evidence>
<evidence type="ECO:0000256" key="6">
    <source>
        <dbReference type="PIRSR" id="PIRSR604808-2"/>
    </source>
</evidence>
<evidence type="ECO:0000259" key="8">
    <source>
        <dbReference type="Pfam" id="PF03372"/>
    </source>
</evidence>
<feature type="domain" description="Endonuclease/exonuclease/phosphatase" evidence="8">
    <location>
        <begin position="6"/>
        <end position="279"/>
    </location>
</feature>